<dbReference type="EMBL" id="CAJVCH010160991">
    <property type="protein sequence ID" value="CAG7728268.1"/>
    <property type="molecule type" value="Genomic_DNA"/>
</dbReference>
<gene>
    <name evidence="5" type="ORF">AFUS01_LOCUS17061</name>
</gene>
<sequence>MGEPGSGSTSSDPAGGSGSGGGGGSGDEKVSPEHHRWNPDTLDPAVVAAMTADELKKFIDTGRTGRRNALPDVSAPDAVTTSTAGVAEAMESLSMQNNKEQSSSDGGS</sequence>
<comment type="similarity">
    <text evidence="2">Belongs to the PKI family.</text>
</comment>
<protein>
    <submittedName>
        <fullName evidence="5">Uncharacterized protein</fullName>
    </submittedName>
</protein>
<dbReference type="AlphaFoldDB" id="A0A8J2NVR4"/>
<feature type="compositionally biased region" description="Low complexity" evidence="4">
    <location>
        <begin position="1"/>
        <end position="14"/>
    </location>
</feature>
<feature type="compositionally biased region" description="Basic and acidic residues" evidence="4">
    <location>
        <begin position="26"/>
        <end position="38"/>
    </location>
</feature>
<dbReference type="InterPro" id="IPR004171">
    <property type="entry name" value="cAMP_dep_PKI"/>
</dbReference>
<name>A0A8J2NVR4_9HEXA</name>
<organism evidence="5 6">
    <name type="scientific">Allacma fusca</name>
    <dbReference type="NCBI Taxonomy" id="39272"/>
    <lineage>
        <taxon>Eukaryota</taxon>
        <taxon>Metazoa</taxon>
        <taxon>Ecdysozoa</taxon>
        <taxon>Arthropoda</taxon>
        <taxon>Hexapoda</taxon>
        <taxon>Collembola</taxon>
        <taxon>Symphypleona</taxon>
        <taxon>Sminthuridae</taxon>
        <taxon>Allacma</taxon>
    </lineage>
</organism>
<evidence type="ECO:0000256" key="2">
    <source>
        <dbReference type="ARBA" id="ARBA00006393"/>
    </source>
</evidence>
<dbReference type="OrthoDB" id="6380180at2759"/>
<keyword evidence="6" id="KW-1185">Reference proteome</keyword>
<dbReference type="GO" id="GO:0004862">
    <property type="term" value="F:cAMP-dependent protein kinase inhibitor activity"/>
    <property type="evidence" value="ECO:0007669"/>
    <property type="project" value="InterPro"/>
</dbReference>
<feature type="region of interest" description="Disordered" evidence="4">
    <location>
        <begin position="61"/>
        <end position="81"/>
    </location>
</feature>
<keyword evidence="3" id="KW-0649">Protein kinase inhibitor</keyword>
<evidence type="ECO:0000256" key="1">
    <source>
        <dbReference type="ARBA" id="ARBA00002844"/>
    </source>
</evidence>
<feature type="compositionally biased region" description="Gly residues" evidence="4">
    <location>
        <begin position="15"/>
        <end position="25"/>
    </location>
</feature>
<dbReference type="Proteomes" id="UP000708208">
    <property type="component" value="Unassembled WGS sequence"/>
</dbReference>
<dbReference type="Pfam" id="PF02827">
    <property type="entry name" value="PKI"/>
    <property type="match status" value="1"/>
</dbReference>
<comment type="function">
    <text evidence="1">Extremely potent competitive inhibitor of cAMP-dependent protein kinase activity, this protein interacts with the catalytic subunit of the enzyme after the cAMP-induced dissociation of its regulatory chains.</text>
</comment>
<accession>A0A8J2NVR4</accession>
<evidence type="ECO:0000256" key="4">
    <source>
        <dbReference type="SAM" id="MobiDB-lite"/>
    </source>
</evidence>
<reference evidence="5" key="1">
    <citation type="submission" date="2021-06" db="EMBL/GenBank/DDBJ databases">
        <authorList>
            <person name="Hodson N. C."/>
            <person name="Mongue J. A."/>
            <person name="Jaron S. K."/>
        </authorList>
    </citation>
    <scope>NUCLEOTIDE SEQUENCE</scope>
</reference>
<comment type="caution">
    <text evidence="5">The sequence shown here is derived from an EMBL/GenBank/DDBJ whole genome shotgun (WGS) entry which is preliminary data.</text>
</comment>
<evidence type="ECO:0000313" key="5">
    <source>
        <dbReference type="EMBL" id="CAG7728268.1"/>
    </source>
</evidence>
<proteinExistence type="inferred from homology"/>
<evidence type="ECO:0000313" key="6">
    <source>
        <dbReference type="Proteomes" id="UP000708208"/>
    </source>
</evidence>
<evidence type="ECO:0000256" key="3">
    <source>
        <dbReference type="ARBA" id="ARBA00023013"/>
    </source>
</evidence>
<feature type="region of interest" description="Disordered" evidence="4">
    <location>
        <begin position="1"/>
        <end position="43"/>
    </location>
</feature>